<dbReference type="GeneID" id="31892349"/>
<keyword evidence="1" id="KW-1133">Transmembrane helix</keyword>
<evidence type="ECO:0000313" key="10">
    <source>
        <dbReference type="Proteomes" id="UP000182888"/>
    </source>
</evidence>
<name>A0A090DGV4_MESPL</name>
<evidence type="ECO:0000313" key="7">
    <source>
        <dbReference type="Proteomes" id="UP000045285"/>
    </source>
</evidence>
<dbReference type="EMBL" id="CCNB01000034">
    <property type="protein sequence ID" value="CDX42187.1"/>
    <property type="molecule type" value="Genomic_DNA"/>
</dbReference>
<proteinExistence type="predicted"/>
<dbReference type="EMBL" id="CCMZ01000009">
    <property type="protein sequence ID" value="CDX15040.1"/>
    <property type="molecule type" value="Genomic_DNA"/>
</dbReference>
<reference evidence="10" key="2">
    <citation type="submission" date="2014-08" db="EMBL/GenBank/DDBJ databases">
        <authorList>
            <person name="Edwards T."/>
        </authorList>
    </citation>
    <scope>NUCLEOTIDE SEQUENCE [LARGE SCALE GENOMIC DNA]</scope>
</reference>
<evidence type="ECO:0000256" key="1">
    <source>
        <dbReference type="SAM" id="Phobius"/>
    </source>
</evidence>
<keyword evidence="7" id="KW-1185">Reference proteome</keyword>
<feature type="transmembrane region" description="Helical" evidence="1">
    <location>
        <begin position="31"/>
        <end position="49"/>
    </location>
</feature>
<dbReference type="Proteomes" id="UP000046373">
    <property type="component" value="Unassembled WGS sequence"/>
</dbReference>
<organism evidence="3 7">
    <name type="scientific">Mesorhizobium plurifarium</name>
    <dbReference type="NCBI Taxonomy" id="69974"/>
    <lineage>
        <taxon>Bacteria</taxon>
        <taxon>Pseudomonadati</taxon>
        <taxon>Pseudomonadota</taxon>
        <taxon>Alphaproteobacteria</taxon>
        <taxon>Hyphomicrobiales</taxon>
        <taxon>Phyllobacteriaceae</taxon>
        <taxon>Mesorhizobium</taxon>
    </lineage>
</organism>
<sequence>MADHSPTGPVELGAQMDYAEHDRTYKAFLGLAKYGSLVCAAILIAMAFGFFVGGFFSGTILFILIMAVGALILR</sequence>
<dbReference type="InterPro" id="IPR012422">
    <property type="entry name" value="Cyt_c_oxidase_su4_bac-aa3"/>
</dbReference>
<dbReference type="SUPFAM" id="SSF81469">
    <property type="entry name" value="Bacterial aa3 type cytochrome c oxidase subunit IV"/>
    <property type="match status" value="1"/>
</dbReference>
<evidence type="ECO:0000313" key="8">
    <source>
        <dbReference type="Proteomes" id="UP000046122"/>
    </source>
</evidence>
<feature type="domain" description="Cytochrome c oxidase subunit IV bacterial aa3 type" evidence="2">
    <location>
        <begin position="7"/>
        <end position="50"/>
    </location>
</feature>
<dbReference type="STRING" id="69974.MPLDJ20_40211"/>
<protein>
    <submittedName>
        <fullName evidence="3">Aa3 type cytochrome c oxidase subunit IV</fullName>
    </submittedName>
</protein>
<dbReference type="EMBL" id="CCNE01000004">
    <property type="protein sequence ID" value="CDX50092.1"/>
    <property type="molecule type" value="Genomic_DNA"/>
</dbReference>
<dbReference type="Proteomes" id="UP000182888">
    <property type="component" value="Unassembled WGS sequence"/>
</dbReference>
<evidence type="ECO:0000313" key="3">
    <source>
        <dbReference type="EMBL" id="CDX15040.1"/>
    </source>
</evidence>
<gene>
    <name evidence="6" type="ORF">MPL1032_40061</name>
    <name evidence="3" type="ORF">MPL3356_170063</name>
    <name evidence="5" type="ORF">MPL3365_120011</name>
    <name evidence="4" type="ORF">MPLDJ20_40211</name>
</gene>
<dbReference type="Proteomes" id="UP000045285">
    <property type="component" value="Unassembled WGS sequence"/>
</dbReference>
<reference evidence="8 9" key="3">
    <citation type="submission" date="2014-08" db="EMBL/GenBank/DDBJ databases">
        <authorList>
            <person name="Moulin Lionel"/>
        </authorList>
    </citation>
    <scope>NUCLEOTIDE SEQUENCE [LARGE SCALE GENOMIC DNA]</scope>
</reference>
<evidence type="ECO:0000259" key="2">
    <source>
        <dbReference type="Pfam" id="PF07835"/>
    </source>
</evidence>
<dbReference type="AlphaFoldDB" id="A0A090DGV4"/>
<evidence type="ECO:0000313" key="6">
    <source>
        <dbReference type="EMBL" id="CDX61524.1"/>
    </source>
</evidence>
<keyword evidence="1" id="KW-0472">Membrane</keyword>
<dbReference type="EMBL" id="CCND01000034">
    <property type="protein sequence ID" value="CDX61524.1"/>
    <property type="molecule type" value="Genomic_DNA"/>
</dbReference>
<dbReference type="Proteomes" id="UP000046122">
    <property type="component" value="Unassembled WGS sequence"/>
</dbReference>
<dbReference type="InterPro" id="IPR036596">
    <property type="entry name" value="Cyt-C_aa3_sf"/>
</dbReference>
<dbReference type="Pfam" id="PF07835">
    <property type="entry name" value="COX4_pro_2"/>
    <property type="match status" value="1"/>
</dbReference>
<reference evidence="6" key="1">
    <citation type="submission" date="2014-08" db="EMBL/GenBank/DDBJ databases">
        <title>DNA barcoding of Bradysia (Diptera: Sciaridae) for detection of the immature stages on agricultural crops.</title>
        <authorList>
            <person name="Shin S."/>
            <person name="Jung S."/>
            <person name="Heller K."/>
            <person name="Menzel F."/>
            <person name="Hong T.-K."/>
            <person name="Lee H."/>
            <person name="Lee S."/>
        </authorList>
    </citation>
    <scope>NUCLEOTIDE SEQUENCE</scope>
</reference>
<dbReference type="RefSeq" id="WP_040988895.1">
    <property type="nucleotide sequence ID" value="NZ_CCNB01000034.1"/>
</dbReference>
<evidence type="ECO:0000313" key="9">
    <source>
        <dbReference type="Proteomes" id="UP000046373"/>
    </source>
</evidence>
<reference evidence="7" key="4">
    <citation type="submission" date="2014-08" db="EMBL/GenBank/DDBJ databases">
        <authorList>
            <person name="Moulin L."/>
        </authorList>
    </citation>
    <scope>NUCLEOTIDE SEQUENCE [LARGE SCALE GENOMIC DNA]</scope>
</reference>
<evidence type="ECO:0000313" key="5">
    <source>
        <dbReference type="EMBL" id="CDX50092.1"/>
    </source>
</evidence>
<dbReference type="Gene3D" id="1.20.5.160">
    <property type="entry name" value="Bacterial aa3 type cytochrome c oxidase subunit IV"/>
    <property type="match status" value="1"/>
</dbReference>
<accession>A0A090DGV4</accession>
<evidence type="ECO:0000313" key="4">
    <source>
        <dbReference type="EMBL" id="CDX42187.1"/>
    </source>
</evidence>
<keyword evidence="1" id="KW-0812">Transmembrane</keyword>
<feature type="transmembrane region" description="Helical" evidence="1">
    <location>
        <begin position="55"/>
        <end position="73"/>
    </location>
</feature>